<sequence>MKYLNYLIIGMILISMLKVYSESDYFNLKCIISEVDNKKYCVRDRKKLSLAADKLAITTQNMITLVNTCYEKYPDRENIQRLKKSFNPVKIQETLPTSEHTAYSENKGEKIAICLNEYKYDNDDLIDNNTLMFVAIHELAHVASMSIGHTDEFWNNFKFLLQEADKINIYKPKDYKKEPKQYCGMTITDNPYYDF</sequence>
<name>A0A6C0JWN1_9ZZZZ</name>
<organism evidence="2">
    <name type="scientific">viral metagenome</name>
    <dbReference type="NCBI Taxonomy" id="1070528"/>
    <lineage>
        <taxon>unclassified sequences</taxon>
        <taxon>metagenomes</taxon>
        <taxon>organismal metagenomes</taxon>
    </lineage>
</organism>
<proteinExistence type="predicted"/>
<dbReference type="EMBL" id="MN740706">
    <property type="protein sequence ID" value="QHU09216.1"/>
    <property type="molecule type" value="Genomic_DNA"/>
</dbReference>
<reference evidence="2" key="1">
    <citation type="journal article" date="2020" name="Nature">
        <title>Giant virus diversity and host interactions through global metagenomics.</title>
        <authorList>
            <person name="Schulz F."/>
            <person name="Roux S."/>
            <person name="Paez-Espino D."/>
            <person name="Jungbluth S."/>
            <person name="Walsh D.A."/>
            <person name="Denef V.J."/>
            <person name="McMahon K.D."/>
            <person name="Konstantinidis K.T."/>
            <person name="Eloe-Fadrosh E.A."/>
            <person name="Kyrpides N.C."/>
            <person name="Woyke T."/>
        </authorList>
    </citation>
    <scope>NUCLEOTIDE SEQUENCE</scope>
    <source>
        <strain evidence="2">GVMAG-S-1074260-58</strain>
    </source>
</reference>
<evidence type="ECO:0000313" key="2">
    <source>
        <dbReference type="EMBL" id="QHU09216.1"/>
    </source>
</evidence>
<accession>A0A6C0JWN1</accession>
<dbReference type="Pfam" id="PF08325">
    <property type="entry name" value="WLM"/>
    <property type="match status" value="1"/>
</dbReference>
<dbReference type="AlphaFoldDB" id="A0A6C0JWN1"/>
<feature type="domain" description="WLM" evidence="1">
    <location>
        <begin position="104"/>
        <end position="187"/>
    </location>
</feature>
<protein>
    <recommendedName>
        <fullName evidence="1">WLM domain-containing protein</fullName>
    </recommendedName>
</protein>
<evidence type="ECO:0000259" key="1">
    <source>
        <dbReference type="Pfam" id="PF08325"/>
    </source>
</evidence>
<dbReference type="InterPro" id="IPR013536">
    <property type="entry name" value="WLM_dom"/>
</dbReference>